<comment type="caution">
    <text evidence="3">The sequence shown here is derived from an EMBL/GenBank/DDBJ whole genome shotgun (WGS) entry which is preliminary data.</text>
</comment>
<gene>
    <name evidence="3" type="ORF">FHS57_003479</name>
</gene>
<dbReference type="InterPro" id="IPR012373">
    <property type="entry name" value="Ferrdict_sens_TM"/>
</dbReference>
<feature type="domain" description="Protein FecR C-terminal" evidence="2">
    <location>
        <begin position="298"/>
        <end position="364"/>
    </location>
</feature>
<dbReference type="PANTHER" id="PTHR30273:SF2">
    <property type="entry name" value="PROTEIN FECR"/>
    <property type="match status" value="1"/>
</dbReference>
<dbReference type="EMBL" id="JACIBY010000007">
    <property type="protein sequence ID" value="MBB3839470.1"/>
    <property type="molecule type" value="Genomic_DNA"/>
</dbReference>
<dbReference type="InterPro" id="IPR032508">
    <property type="entry name" value="FecR_C"/>
</dbReference>
<accession>A0A7W5ZMM2</accession>
<sequence length="371" mass="42245">MNLYHDYCLEDFVLDARFQQWVRYQQPEDVTFWEGYLAKNPHQTQEIKQAKTLLSSVYRRYQSPISDVEIQFEIQKLVEKARAEKEKQVLEITDEPTPTVRFRPVLTWIWRVAAVVVLGLGIRFLLTQSPQSSYQQSTSGQQLVEKINESNAPQSVLLSDGSKITLQPKARLSYPASFQKDHRKVYLSGVAFFEVSKDSKRPFLVYANDLVTKVLGTSFLVNAQEGAAKTIVEVREGRVSVFKKRDIETQKNLIGQESKGVVLTANQKLVFEPENNQLVKTLSETPQMVTSANELVSFSFHNTPVTEVLKMLEKAYQVDILFDEDLLSDCPLTATLTNQSLYEKLTIICEAIEAHYEVIDGQIVVHSKGCK</sequence>
<evidence type="ECO:0000259" key="2">
    <source>
        <dbReference type="Pfam" id="PF16344"/>
    </source>
</evidence>
<dbReference type="GO" id="GO:0016989">
    <property type="term" value="F:sigma factor antagonist activity"/>
    <property type="evidence" value="ECO:0007669"/>
    <property type="project" value="TreeGrafter"/>
</dbReference>
<dbReference type="Pfam" id="PF16344">
    <property type="entry name" value="FecR_C"/>
    <property type="match status" value="1"/>
</dbReference>
<dbReference type="Pfam" id="PF04773">
    <property type="entry name" value="FecR"/>
    <property type="match status" value="1"/>
</dbReference>
<evidence type="ECO:0000313" key="3">
    <source>
        <dbReference type="EMBL" id="MBB3839470.1"/>
    </source>
</evidence>
<dbReference type="AlphaFoldDB" id="A0A7W5ZMM2"/>
<dbReference type="Gene3D" id="3.55.50.30">
    <property type="match status" value="1"/>
</dbReference>
<reference evidence="3 4" key="1">
    <citation type="submission" date="2020-08" db="EMBL/GenBank/DDBJ databases">
        <title>Genomic Encyclopedia of Type Strains, Phase IV (KMG-IV): sequencing the most valuable type-strain genomes for metagenomic binning, comparative biology and taxonomic classification.</title>
        <authorList>
            <person name="Goeker M."/>
        </authorList>
    </citation>
    <scope>NUCLEOTIDE SEQUENCE [LARGE SCALE GENOMIC DNA]</scope>
    <source>
        <strain evidence="3 4">DSM 17976</strain>
    </source>
</reference>
<proteinExistence type="predicted"/>
<dbReference type="Gene3D" id="2.60.120.1440">
    <property type="match status" value="1"/>
</dbReference>
<dbReference type="RefSeq" id="WP_183975798.1">
    <property type="nucleotide sequence ID" value="NZ_JACIBY010000007.1"/>
</dbReference>
<dbReference type="PANTHER" id="PTHR30273">
    <property type="entry name" value="PERIPLASMIC SIGNAL SENSOR AND SIGMA FACTOR ACTIVATOR FECR-RELATED"/>
    <property type="match status" value="1"/>
</dbReference>
<dbReference type="InterPro" id="IPR006860">
    <property type="entry name" value="FecR"/>
</dbReference>
<dbReference type="Proteomes" id="UP000541352">
    <property type="component" value="Unassembled WGS sequence"/>
</dbReference>
<keyword evidence="4" id="KW-1185">Reference proteome</keyword>
<feature type="domain" description="FecR protein" evidence="1">
    <location>
        <begin position="152"/>
        <end position="239"/>
    </location>
</feature>
<evidence type="ECO:0000259" key="1">
    <source>
        <dbReference type="Pfam" id="PF04773"/>
    </source>
</evidence>
<dbReference type="PIRSF" id="PIRSF018266">
    <property type="entry name" value="FecR"/>
    <property type="match status" value="1"/>
</dbReference>
<organism evidence="3 4">
    <name type="scientific">Runella defluvii</name>
    <dbReference type="NCBI Taxonomy" id="370973"/>
    <lineage>
        <taxon>Bacteria</taxon>
        <taxon>Pseudomonadati</taxon>
        <taxon>Bacteroidota</taxon>
        <taxon>Cytophagia</taxon>
        <taxon>Cytophagales</taxon>
        <taxon>Spirosomataceae</taxon>
        <taxon>Runella</taxon>
    </lineage>
</organism>
<evidence type="ECO:0000313" key="4">
    <source>
        <dbReference type="Proteomes" id="UP000541352"/>
    </source>
</evidence>
<protein>
    <submittedName>
        <fullName evidence="3">Ferric-dicitrate binding protein FerR (Iron transport regulator)</fullName>
    </submittedName>
</protein>
<name>A0A7W5ZMM2_9BACT</name>